<dbReference type="SUPFAM" id="SSF53271">
    <property type="entry name" value="PRTase-like"/>
    <property type="match status" value="2"/>
</dbReference>
<protein>
    <submittedName>
        <fullName evidence="2">PrsA Phosphoribosylpyrophosphate synthetase</fullName>
    </submittedName>
</protein>
<proteinExistence type="predicted"/>
<dbReference type="PANTHER" id="PTHR10210">
    <property type="entry name" value="RIBOSE-PHOSPHATE DIPHOSPHOKINASE FAMILY MEMBER"/>
    <property type="match status" value="1"/>
</dbReference>
<accession>A0A6J5L0W5</accession>
<dbReference type="CDD" id="cd06223">
    <property type="entry name" value="PRTases_typeI"/>
    <property type="match status" value="1"/>
</dbReference>
<dbReference type="InterPro" id="IPR029057">
    <property type="entry name" value="PRTase-like"/>
</dbReference>
<dbReference type="GO" id="GO:0002189">
    <property type="term" value="C:ribose phosphate diphosphokinase complex"/>
    <property type="evidence" value="ECO:0007669"/>
    <property type="project" value="TreeGrafter"/>
</dbReference>
<dbReference type="InterPro" id="IPR005946">
    <property type="entry name" value="Rib-P_diPkinase"/>
</dbReference>
<dbReference type="GO" id="GO:0006164">
    <property type="term" value="P:purine nucleotide biosynthetic process"/>
    <property type="evidence" value="ECO:0007669"/>
    <property type="project" value="TreeGrafter"/>
</dbReference>
<dbReference type="InterPro" id="IPR000836">
    <property type="entry name" value="PRTase_dom"/>
</dbReference>
<dbReference type="GO" id="GO:0004749">
    <property type="term" value="F:ribose phosphate diphosphokinase activity"/>
    <property type="evidence" value="ECO:0007669"/>
    <property type="project" value="TreeGrafter"/>
</dbReference>
<dbReference type="GO" id="GO:0000287">
    <property type="term" value="F:magnesium ion binding"/>
    <property type="evidence" value="ECO:0007669"/>
    <property type="project" value="InterPro"/>
</dbReference>
<dbReference type="PANTHER" id="PTHR10210:SF41">
    <property type="entry name" value="RIBOSE-PHOSPHATE PYROPHOSPHOKINASE 1, CHLOROPLASTIC"/>
    <property type="match status" value="1"/>
</dbReference>
<evidence type="ECO:0000259" key="1">
    <source>
        <dbReference type="Pfam" id="PF00156"/>
    </source>
</evidence>
<gene>
    <name evidence="2" type="ORF">UFOVP58_211</name>
</gene>
<evidence type="ECO:0000313" key="2">
    <source>
        <dbReference type="EMBL" id="CAB4125729.1"/>
    </source>
</evidence>
<dbReference type="Pfam" id="PF00156">
    <property type="entry name" value="Pribosyltran"/>
    <property type="match status" value="1"/>
</dbReference>
<dbReference type="EMBL" id="LR796186">
    <property type="protein sequence ID" value="CAB4125729.1"/>
    <property type="molecule type" value="Genomic_DNA"/>
</dbReference>
<sequence length="274" mass="30563">MISVDGFEAKFWTFPGGERSVKLTPRQEFYVGNIVVRMAFKGSDDLMDMMLTVNALRNMYGQTRKISLNVPYLPFSRQDRVMTDGESFGLQAAVAMINLCNFDEVTTMDVHSDVASALFPAGVFYSIPQESVWKTTIDSIVAFSRRDRTVLISPDAGALKKIYKLAKGTDLRVVEAKKVRDVATGQITKTDIEASELINVDTAIIVDDICDGGRTFVELAKEIRRGGYQGDLILCVTHGIFSKGLDVFKGEEGFDRIYTMNNINHVDLVDFNRV</sequence>
<organism evidence="2">
    <name type="scientific">uncultured Caudovirales phage</name>
    <dbReference type="NCBI Taxonomy" id="2100421"/>
    <lineage>
        <taxon>Viruses</taxon>
        <taxon>Duplodnaviria</taxon>
        <taxon>Heunggongvirae</taxon>
        <taxon>Uroviricota</taxon>
        <taxon>Caudoviricetes</taxon>
        <taxon>Peduoviridae</taxon>
        <taxon>Maltschvirus</taxon>
        <taxon>Maltschvirus maltsch</taxon>
    </lineage>
</organism>
<feature type="domain" description="Phosphoribosyltransferase" evidence="1">
    <location>
        <begin position="146"/>
        <end position="238"/>
    </location>
</feature>
<reference evidence="2" key="1">
    <citation type="submission" date="2020-04" db="EMBL/GenBank/DDBJ databases">
        <authorList>
            <person name="Chiriac C."/>
            <person name="Salcher M."/>
            <person name="Ghai R."/>
            <person name="Kavagutti S V."/>
        </authorList>
    </citation>
    <scope>NUCLEOTIDE SEQUENCE</scope>
</reference>
<name>A0A6J5L0W5_9CAUD</name>
<dbReference type="GO" id="GO:0006015">
    <property type="term" value="P:5-phosphoribose 1-diphosphate biosynthetic process"/>
    <property type="evidence" value="ECO:0007669"/>
    <property type="project" value="TreeGrafter"/>
</dbReference>
<dbReference type="Gene3D" id="3.40.50.2020">
    <property type="match status" value="2"/>
</dbReference>